<dbReference type="Gene3D" id="3.40.50.2300">
    <property type="match status" value="1"/>
</dbReference>
<evidence type="ECO:0000313" key="9">
    <source>
        <dbReference type="Proteomes" id="UP001063350"/>
    </source>
</evidence>
<keyword evidence="9" id="KW-1185">Reference proteome</keyword>
<keyword evidence="2" id="KW-0902">Two-component regulatory system</keyword>
<protein>
    <submittedName>
        <fullName evidence="8">Two-component system response regulator</fullName>
    </submittedName>
</protein>
<proteinExistence type="predicted"/>
<dbReference type="GO" id="GO:0003677">
    <property type="term" value="F:DNA binding"/>
    <property type="evidence" value="ECO:0007669"/>
    <property type="project" value="UniProtKB-KW"/>
</dbReference>
<evidence type="ECO:0000256" key="5">
    <source>
        <dbReference type="ARBA" id="ARBA00023163"/>
    </source>
</evidence>
<dbReference type="GO" id="GO:0000160">
    <property type="term" value="P:phosphorelay signal transduction system"/>
    <property type="evidence" value="ECO:0007669"/>
    <property type="project" value="UniProtKB-KW"/>
</dbReference>
<keyword evidence="5" id="KW-0804">Transcription</keyword>
<keyword evidence="1 6" id="KW-0597">Phosphoprotein</keyword>
<dbReference type="EMBL" id="AP024233">
    <property type="protein sequence ID" value="BCO09577.1"/>
    <property type="molecule type" value="Genomic_DNA"/>
</dbReference>
<evidence type="ECO:0000256" key="6">
    <source>
        <dbReference type="PROSITE-ProRule" id="PRU00169"/>
    </source>
</evidence>
<feature type="modified residue" description="4-aspartylphosphate" evidence="6">
    <location>
        <position position="56"/>
    </location>
</feature>
<dbReference type="SUPFAM" id="SSF52172">
    <property type="entry name" value="CheY-like"/>
    <property type="match status" value="1"/>
</dbReference>
<evidence type="ECO:0000313" key="8">
    <source>
        <dbReference type="EMBL" id="BCO09577.1"/>
    </source>
</evidence>
<dbReference type="PANTHER" id="PTHR44591:SF18">
    <property type="entry name" value="REGULATORY PROTEIN"/>
    <property type="match status" value="1"/>
</dbReference>
<keyword evidence="3" id="KW-0805">Transcription regulation</keyword>
<dbReference type="RefSeq" id="WP_267926325.1">
    <property type="nucleotide sequence ID" value="NZ_AP024233.1"/>
</dbReference>
<name>A0A915U5W5_9BACT</name>
<evidence type="ECO:0000256" key="3">
    <source>
        <dbReference type="ARBA" id="ARBA00023015"/>
    </source>
</evidence>
<evidence type="ECO:0000259" key="7">
    <source>
        <dbReference type="PROSITE" id="PS50110"/>
    </source>
</evidence>
<dbReference type="InterPro" id="IPR001789">
    <property type="entry name" value="Sig_transdc_resp-reg_receiver"/>
</dbReference>
<accession>A0A915U5W5</accession>
<dbReference type="PANTHER" id="PTHR44591">
    <property type="entry name" value="STRESS RESPONSE REGULATOR PROTEIN 1"/>
    <property type="match status" value="1"/>
</dbReference>
<sequence length="121" mass="13945">METRKKRILLVDDEEGIQLLYREEFEDEGFEVDTAYNGEEALEKFKANPPDLVILDINMPGMNGIEVLRQMKEINPDLPVILSSAYQEYKQDFGTWASEEYIVKSANLDELKAAVHKYLDA</sequence>
<keyword evidence="4" id="KW-0238">DNA-binding</keyword>
<evidence type="ECO:0000256" key="1">
    <source>
        <dbReference type="ARBA" id="ARBA00022553"/>
    </source>
</evidence>
<dbReference type="SMART" id="SM00448">
    <property type="entry name" value="REC"/>
    <property type="match status" value="1"/>
</dbReference>
<dbReference type="InterPro" id="IPR011006">
    <property type="entry name" value="CheY-like_superfamily"/>
</dbReference>
<feature type="domain" description="Response regulatory" evidence="7">
    <location>
        <begin position="7"/>
        <end position="119"/>
    </location>
</feature>
<dbReference type="InterPro" id="IPR050595">
    <property type="entry name" value="Bact_response_regulator"/>
</dbReference>
<dbReference type="FunFam" id="3.40.50.2300:FF:000001">
    <property type="entry name" value="DNA-binding response regulator PhoB"/>
    <property type="match status" value="1"/>
</dbReference>
<dbReference type="KEGG" id="ddu:GF1_19530"/>
<dbReference type="AlphaFoldDB" id="A0A915U5W5"/>
<dbReference type="CDD" id="cd17554">
    <property type="entry name" value="REC_TrrA-like"/>
    <property type="match status" value="1"/>
</dbReference>
<evidence type="ECO:0000256" key="4">
    <source>
        <dbReference type="ARBA" id="ARBA00023125"/>
    </source>
</evidence>
<dbReference type="PROSITE" id="PS50110">
    <property type="entry name" value="RESPONSE_REGULATORY"/>
    <property type="match status" value="1"/>
</dbReference>
<dbReference type="Proteomes" id="UP001063350">
    <property type="component" value="Chromosome"/>
</dbReference>
<organism evidence="8 9">
    <name type="scientific">Desulfolithobacter dissulfuricans</name>
    <dbReference type="NCBI Taxonomy" id="2795293"/>
    <lineage>
        <taxon>Bacteria</taxon>
        <taxon>Pseudomonadati</taxon>
        <taxon>Thermodesulfobacteriota</taxon>
        <taxon>Desulfobulbia</taxon>
        <taxon>Desulfobulbales</taxon>
        <taxon>Desulfobulbaceae</taxon>
        <taxon>Desulfolithobacter</taxon>
    </lineage>
</organism>
<evidence type="ECO:0000256" key="2">
    <source>
        <dbReference type="ARBA" id="ARBA00023012"/>
    </source>
</evidence>
<gene>
    <name evidence="8" type="ORF">GF1_19530</name>
</gene>
<reference evidence="8" key="1">
    <citation type="submission" date="2020-12" db="EMBL/GenBank/DDBJ databases">
        <title>Desulfobium dissulfuricans gen. nov., sp. nov., a novel mesophilic, sulfate-reducing bacterium isolated from a deep-sea hydrothermal vent.</title>
        <authorList>
            <person name="Hashimoto Y."/>
            <person name="Tame A."/>
            <person name="Sawayama S."/>
            <person name="Miyazaki J."/>
            <person name="Takai K."/>
            <person name="Nakagawa S."/>
        </authorList>
    </citation>
    <scope>NUCLEOTIDE SEQUENCE</scope>
    <source>
        <strain evidence="8">GF1</strain>
    </source>
</reference>
<dbReference type="Pfam" id="PF00072">
    <property type="entry name" value="Response_reg"/>
    <property type="match status" value="1"/>
</dbReference>